<keyword evidence="1" id="KW-0812">Transmembrane</keyword>
<feature type="transmembrane region" description="Helical" evidence="1">
    <location>
        <begin position="12"/>
        <end position="30"/>
    </location>
</feature>
<dbReference type="NCBIfam" id="NF041635">
    <property type="entry name" value="STM3941_fam"/>
    <property type="match status" value="1"/>
</dbReference>
<dbReference type="EMBL" id="BKCG01000001">
    <property type="protein sequence ID" value="GER57959.1"/>
    <property type="molecule type" value="Genomic_DNA"/>
</dbReference>
<dbReference type="InterPro" id="IPR048136">
    <property type="entry name" value="STM3941-like"/>
</dbReference>
<dbReference type="OrthoDB" id="6028159at2"/>
<gene>
    <name evidence="2" type="ORF">ULMA_00670</name>
</gene>
<protein>
    <recommendedName>
        <fullName evidence="4">Photosystem I assembly protein Ycf4</fullName>
    </recommendedName>
</protein>
<comment type="caution">
    <text evidence="2">The sequence shown here is derived from an EMBL/GenBank/DDBJ whole genome shotgun (WGS) entry which is preliminary data.</text>
</comment>
<sequence length="180" mass="20158">MNNEIKIPLSKNKILLIVLGSLMFVALGIWFLNDPEKLANSSYRPRSSVFIQIIGIVAVVFFGVCGLFAFKKLFDEKDGLIINQDGIIDNASGTSIGLVKWTDITGIGMEQVHSQKFIMIEVSNPQYYINLQKNRIGKMAMKANYNKYGTPISISANSLKTDFTALKKLIEKQYLENSLN</sequence>
<evidence type="ECO:0000313" key="2">
    <source>
        <dbReference type="EMBL" id="GER57959.1"/>
    </source>
</evidence>
<keyword evidence="3" id="KW-1185">Reference proteome</keyword>
<name>A0A5J4ILP3_9FLAO</name>
<dbReference type="AlphaFoldDB" id="A0A5J4ILP3"/>
<evidence type="ECO:0000313" key="3">
    <source>
        <dbReference type="Proteomes" id="UP000326509"/>
    </source>
</evidence>
<organism evidence="2 3">
    <name type="scientific">Patiriisocius marinus</name>
    <dbReference type="NCBI Taxonomy" id="1397112"/>
    <lineage>
        <taxon>Bacteria</taxon>
        <taxon>Pseudomonadati</taxon>
        <taxon>Bacteroidota</taxon>
        <taxon>Flavobacteriia</taxon>
        <taxon>Flavobacteriales</taxon>
        <taxon>Flavobacteriaceae</taxon>
        <taxon>Patiriisocius</taxon>
    </lineage>
</organism>
<evidence type="ECO:0008006" key="4">
    <source>
        <dbReference type="Google" id="ProtNLM"/>
    </source>
</evidence>
<keyword evidence="1" id="KW-1133">Transmembrane helix</keyword>
<reference evidence="2 3" key="1">
    <citation type="submission" date="2019-08" db="EMBL/GenBank/DDBJ databases">
        <title>Draft genome sequence of Ulvibacter marinus type strain NBRC 109484.</title>
        <authorList>
            <person name="Kawano K."/>
            <person name="Ushijima N."/>
            <person name="Kihara M."/>
            <person name="Itoh H."/>
        </authorList>
    </citation>
    <scope>NUCLEOTIDE SEQUENCE [LARGE SCALE GENOMIC DNA]</scope>
    <source>
        <strain evidence="2 3">NBRC 109484</strain>
    </source>
</reference>
<dbReference type="RefSeq" id="WP_151672062.1">
    <property type="nucleotide sequence ID" value="NZ_BKCG01000001.1"/>
</dbReference>
<evidence type="ECO:0000256" key="1">
    <source>
        <dbReference type="SAM" id="Phobius"/>
    </source>
</evidence>
<proteinExistence type="predicted"/>
<keyword evidence="1" id="KW-0472">Membrane</keyword>
<dbReference type="Proteomes" id="UP000326509">
    <property type="component" value="Unassembled WGS sequence"/>
</dbReference>
<feature type="transmembrane region" description="Helical" evidence="1">
    <location>
        <begin position="50"/>
        <end position="70"/>
    </location>
</feature>
<accession>A0A5J4ILP3</accession>